<name>A0ABY1P8A1_9FLAO</name>
<gene>
    <name evidence="2" type="ORF">SAMN06264346_109155</name>
</gene>
<keyword evidence="1" id="KW-0472">Membrane</keyword>
<sequence>MDFNIAKIGAFVTLIIVYVMVRKLFKKFADFTENKGDSSYNEERIETLQAKVNALEEKIN</sequence>
<keyword evidence="1" id="KW-1133">Transmembrane helix</keyword>
<organism evidence="2 3">
    <name type="scientific">Chryseobacterium profundimaris</name>
    <dbReference type="NCBI Taxonomy" id="1387275"/>
    <lineage>
        <taxon>Bacteria</taxon>
        <taxon>Pseudomonadati</taxon>
        <taxon>Bacteroidota</taxon>
        <taxon>Flavobacteriia</taxon>
        <taxon>Flavobacteriales</taxon>
        <taxon>Weeksellaceae</taxon>
        <taxon>Chryseobacterium group</taxon>
        <taxon>Chryseobacterium</taxon>
    </lineage>
</organism>
<keyword evidence="1" id="KW-0812">Transmembrane</keyword>
<proteinExistence type="predicted"/>
<evidence type="ECO:0000313" key="2">
    <source>
        <dbReference type="EMBL" id="SMP27278.1"/>
    </source>
</evidence>
<dbReference type="EMBL" id="FXTZ01000009">
    <property type="protein sequence ID" value="SMP27278.1"/>
    <property type="molecule type" value="Genomic_DNA"/>
</dbReference>
<evidence type="ECO:0000256" key="1">
    <source>
        <dbReference type="SAM" id="Phobius"/>
    </source>
</evidence>
<evidence type="ECO:0000313" key="3">
    <source>
        <dbReference type="Proteomes" id="UP001157960"/>
    </source>
</evidence>
<protein>
    <submittedName>
        <fullName evidence="2">Uncharacterized protein</fullName>
    </submittedName>
</protein>
<dbReference type="Proteomes" id="UP001157960">
    <property type="component" value="Unassembled WGS sequence"/>
</dbReference>
<comment type="caution">
    <text evidence="2">The sequence shown here is derived from an EMBL/GenBank/DDBJ whole genome shotgun (WGS) entry which is preliminary data.</text>
</comment>
<dbReference type="RefSeq" id="WP_283422786.1">
    <property type="nucleotide sequence ID" value="NZ_FXTZ01000009.1"/>
</dbReference>
<accession>A0ABY1P8A1</accession>
<feature type="transmembrane region" description="Helical" evidence="1">
    <location>
        <begin position="6"/>
        <end position="25"/>
    </location>
</feature>
<reference evidence="2 3" key="1">
    <citation type="submission" date="2017-05" db="EMBL/GenBank/DDBJ databases">
        <authorList>
            <person name="Varghese N."/>
            <person name="Submissions S."/>
        </authorList>
    </citation>
    <scope>NUCLEOTIDE SEQUENCE [LARGE SCALE GENOMIC DNA]</scope>
    <source>
        <strain evidence="2 3">DSM 28214</strain>
    </source>
</reference>
<keyword evidence="3" id="KW-1185">Reference proteome</keyword>